<dbReference type="Proteomes" id="UP000009046">
    <property type="component" value="Unassembled WGS sequence"/>
</dbReference>
<dbReference type="EnsemblMetazoa" id="PHUM318980-RA">
    <property type="protein sequence ID" value="PHUM318980-PA"/>
    <property type="gene ID" value="PHUM318980"/>
</dbReference>
<feature type="compositionally biased region" description="Low complexity" evidence="1">
    <location>
        <begin position="1658"/>
        <end position="1668"/>
    </location>
</feature>
<feature type="region of interest" description="Disordered" evidence="1">
    <location>
        <begin position="417"/>
        <end position="463"/>
    </location>
</feature>
<organism>
    <name type="scientific">Pediculus humanus subsp. corporis</name>
    <name type="common">Body louse</name>
    <dbReference type="NCBI Taxonomy" id="121224"/>
    <lineage>
        <taxon>Eukaryota</taxon>
        <taxon>Metazoa</taxon>
        <taxon>Ecdysozoa</taxon>
        <taxon>Arthropoda</taxon>
        <taxon>Hexapoda</taxon>
        <taxon>Insecta</taxon>
        <taxon>Pterygota</taxon>
        <taxon>Neoptera</taxon>
        <taxon>Paraneoptera</taxon>
        <taxon>Psocodea</taxon>
        <taxon>Troctomorpha</taxon>
        <taxon>Phthiraptera</taxon>
        <taxon>Anoplura</taxon>
        <taxon>Pediculidae</taxon>
        <taxon>Pediculus</taxon>
    </lineage>
</organism>
<feature type="region of interest" description="Disordered" evidence="1">
    <location>
        <begin position="1747"/>
        <end position="1771"/>
    </location>
</feature>
<feature type="region of interest" description="Disordered" evidence="1">
    <location>
        <begin position="906"/>
        <end position="1056"/>
    </location>
</feature>
<evidence type="ECO:0000313" key="4">
    <source>
        <dbReference type="Proteomes" id="UP000009046"/>
    </source>
</evidence>
<name>E0VMU2_PEDHC</name>
<feature type="region of interest" description="Disordered" evidence="1">
    <location>
        <begin position="1540"/>
        <end position="1597"/>
    </location>
</feature>
<feature type="compositionally biased region" description="Low complexity" evidence="1">
    <location>
        <begin position="985"/>
        <end position="998"/>
    </location>
</feature>
<feature type="region of interest" description="Disordered" evidence="1">
    <location>
        <begin position="1612"/>
        <end position="1713"/>
    </location>
</feature>
<feature type="compositionally biased region" description="Low complexity" evidence="1">
    <location>
        <begin position="300"/>
        <end position="310"/>
    </location>
</feature>
<evidence type="ECO:0000256" key="1">
    <source>
        <dbReference type="SAM" id="MobiDB-lite"/>
    </source>
</evidence>
<keyword evidence="4" id="KW-1185">Reference proteome</keyword>
<dbReference type="EMBL" id="AAZO01003706">
    <property type="status" value="NOT_ANNOTATED_CDS"/>
    <property type="molecule type" value="Genomic_DNA"/>
</dbReference>
<feature type="compositionally biased region" description="Low complexity" evidence="1">
    <location>
        <begin position="1747"/>
        <end position="1759"/>
    </location>
</feature>
<feature type="region of interest" description="Disordered" evidence="1">
    <location>
        <begin position="70"/>
        <end position="91"/>
    </location>
</feature>
<feature type="compositionally biased region" description="Basic and acidic residues" evidence="1">
    <location>
        <begin position="930"/>
        <end position="941"/>
    </location>
</feature>
<feature type="compositionally biased region" description="Basic and acidic residues" evidence="1">
    <location>
        <begin position="430"/>
        <end position="455"/>
    </location>
</feature>
<dbReference type="eggNOG" id="ENOG502S7Y6">
    <property type="taxonomic scope" value="Eukaryota"/>
</dbReference>
<sequence length="1936" mass="216265">MVFLEGKHVRMCVVKIFSEISNTIKKSHTDVETKETNITDSIISSYGVGPTDDKGRPLFGLQALRRHKGKTETDTTDYLQKEPQSPDDIKDSSGRAFFGLNALRAPRKNIETFDDTDSKFKELTLNNTDTRSNICRDCLYMEMETGNDIVVVVVDVDVEMSSSPRDSPLRTKNYEDDGGEDLHPDDVDRILSEPGQSLKDMIKKHERLLDDDDYKTTEKTSSSSYSTSTVVRSSAVRRPDGTVSVKKNVIRGETTSKNDEEPKTRVTREEYSYETPGHEPIDILDIDSEDEKSYRRRSIKSVTSRSSTTDSVKDRFRSTVSPTLKTTRKTPSPERGSPDRYMDSPSRLSNRTPIDDYSRRRDDFDDRSQSSRKSISDRLTQLSKKFSNDSIDRKSDFRDTKTDTQYSTYVSKTSNTYKTSVDGMSSPSIDSHRYGLENGIPDRKYSSPRDDEPGYRRGSSTPIDDVKETLYRKFTGTDETEHHSMPSFSRIGKGGSVKALSQKFQQAAAETPKTGVSSYPKAGLILRSTSFKHTNGDLTSPDSPGFKHSASMEVRVGSPSRSGTDYPNERGRGDSGRSWSPGHRDRLSDVNERRYVTQTTEIRTESGGKSFLGNPSKVTGVQDIITRMRAADQDSLADDTASDTEARALLNKFLGASVMMSGMEPLVKASGAKSSTLVSEVERQRILDSPTRGDYKDYSTSNDNIDDIWDEKRLRQLTTLESRLATEQSLDSKTKDNLIQLVIQLQKSLKMTPCSDEGKIYNESSSSTSNKMSNRKRFLNRRLSRQNRHTVVVTTKELADARRLMESNSGYQYSSYAVSTPSLNNLSKSTDDDDDSHTKPVVVESSYGIKKQKSVGDLLFVDNNLINNKTFRSVKFDPVKNKFFGTVLGNSVAKPYHSVWDIPSETEKSNFGRENPTKGSDKINFNRNEISGKEDADEIKSKKIKNSTSISDCDNRLNNTLKSNKPVISGSRRSSKENKYKKDGMSTTESSESTMMTSSDDESSSSDENNEKKSNIKSPSFKNKTGKRLSSNNNNKEYTNNEIMKRTTGNNHSNKENFIINNVERRIQEIQNENKHRSRPKGRSIEELEKAYRERKALDAAENKKKIKNQILHSNDDSTTRRRQTTTDLKSKPVTKDWNHTGGEMARDVSRTESEMSISSTSTENSICHAQKLLKMAKSCDGVTGNDDEKSANNSQSSSSNIIWRKDHQNPTNRSIQDSKYSSPDQWENRFNKIKTAFENVDVIKDDDVKFGHRTTARVKSPKFLSKSADSSSTDLKFNDKINRENSFVNKLLLNRKNSLENSVKLPWANATSDGVIVGSLTVCPEKSKMNYFPPISPQPVNQFRHAPMSAFKPVQKKSETRGVENQQKFIFNEPSNQHKVKFDPFARENSNDNNYPILPWIKNNEVAQCENSVNSTLAKFESLYSSAHRVHTPQILGPGIAPLLFKSPSQPSLIQSKAKSFTPSYPNVKYTEPKVNQMNFSSDEPILRYDAPSVKQKAQNFQNSFLSIGPVKCPKISEPKKESFKPITTYSVDVAATSTVYPNSDDSSVENGYSPLPARPESPSTPEEQIAVSKIMGSANQQQAVTIRQKTQWRDDDSKFSAVKNLTNSLQKLTTSPSEQKDLLSPKKPPSTLSSSSNTSPQRSPLLPPKLPTGKFSPSSLTPTSTSVASVDDNNHNSLYQNNKSPGEPFKPTFPDKIITSKPLGKRPSSAESLITNSDEILDKEDDGVIISRIQIPHCFTVGTSPSSVSPMNVSPSNGRMHSPDTSHFSSYLQKSESCHQMNGPIKGRRPQSLIIPNQPDFNNGQPALPRVSLNPLLKTKSSHSLGIGGKQFEAFINQNLVESKQKTVQEYFSMKNSTSKSNKMKKKVSNGSSSSTLDLDYNLDNVDEAFDALFSSVTTDKNDGKSVRSKEGKQIMKSMSAASLVSQGRNGGNK</sequence>
<feature type="compositionally biased region" description="Low complexity" evidence="1">
    <location>
        <begin position="1631"/>
        <end position="1646"/>
    </location>
</feature>
<feature type="region of interest" description="Disordered" evidence="1">
    <location>
        <begin position="1182"/>
        <end position="1225"/>
    </location>
</feature>
<protein>
    <submittedName>
        <fullName evidence="2 3">Uncharacterized protein</fullName>
    </submittedName>
</protein>
<feature type="compositionally biased region" description="Basic and acidic residues" evidence="1">
    <location>
        <begin position="167"/>
        <end position="191"/>
    </location>
</feature>
<feature type="compositionally biased region" description="Polar residues" evidence="1">
    <location>
        <begin position="1677"/>
        <end position="1686"/>
    </location>
</feature>
<proteinExistence type="predicted"/>
<feature type="compositionally biased region" description="Basic and acidic residues" evidence="1">
    <location>
        <begin position="906"/>
        <end position="921"/>
    </location>
</feature>
<feature type="compositionally biased region" description="Basic and acidic residues" evidence="1">
    <location>
        <begin position="254"/>
        <end position="281"/>
    </location>
</feature>
<dbReference type="InParanoid" id="E0VMU2"/>
<dbReference type="OrthoDB" id="10017054at2759"/>
<feature type="compositionally biased region" description="Low complexity" evidence="1">
    <location>
        <begin position="220"/>
        <end position="236"/>
    </location>
</feature>
<feature type="compositionally biased region" description="Basic and acidic residues" evidence="1">
    <location>
        <begin position="1902"/>
        <end position="1916"/>
    </location>
</feature>
<reference evidence="2" key="2">
    <citation type="submission" date="2007-04" db="EMBL/GenBank/DDBJ databases">
        <title>The genome of the human body louse.</title>
        <authorList>
            <consortium name="The Human Body Louse Genome Consortium"/>
            <person name="Kirkness E."/>
            <person name="Walenz B."/>
            <person name="Hass B."/>
            <person name="Bruggner R."/>
            <person name="Strausberg R."/>
        </authorList>
    </citation>
    <scope>NUCLEOTIDE SEQUENCE</scope>
    <source>
        <strain evidence="2">USDA</strain>
    </source>
</reference>
<feature type="region of interest" description="Disordered" evidence="1">
    <location>
        <begin position="1858"/>
        <end position="1879"/>
    </location>
</feature>
<feature type="compositionally biased region" description="Basic and acidic residues" evidence="1">
    <location>
        <begin position="353"/>
        <end position="369"/>
    </location>
</feature>
<feature type="compositionally biased region" description="Low complexity" evidence="1">
    <location>
        <begin position="1032"/>
        <end position="1041"/>
    </location>
</feature>
<evidence type="ECO:0000313" key="2">
    <source>
        <dbReference type="EMBL" id="EEB14698.1"/>
    </source>
</evidence>
<feature type="compositionally biased region" description="Polar residues" evidence="1">
    <location>
        <begin position="1210"/>
        <end position="1225"/>
    </location>
</feature>
<feature type="compositionally biased region" description="Polar residues" evidence="1">
    <location>
        <begin position="533"/>
        <end position="542"/>
    </location>
</feature>
<feature type="region of interest" description="Disordered" evidence="1">
    <location>
        <begin position="1100"/>
        <end position="1163"/>
    </location>
</feature>
<feature type="region of interest" description="Disordered" evidence="1">
    <location>
        <begin position="533"/>
        <end position="589"/>
    </location>
</feature>
<dbReference type="CTD" id="8236073"/>
<feature type="compositionally biased region" description="Low complexity" evidence="1">
    <location>
        <begin position="1192"/>
        <end position="1201"/>
    </location>
</feature>
<reference evidence="3" key="3">
    <citation type="submission" date="2021-02" db="UniProtKB">
        <authorList>
            <consortium name="EnsemblMetazoa"/>
        </authorList>
    </citation>
    <scope>IDENTIFICATION</scope>
    <source>
        <strain evidence="3">USDA</strain>
    </source>
</reference>
<dbReference type="RefSeq" id="XP_002427436.1">
    <property type="nucleotide sequence ID" value="XM_002427391.1"/>
</dbReference>
<dbReference type="GeneID" id="8236073"/>
<reference evidence="2" key="1">
    <citation type="submission" date="2007-04" db="EMBL/GenBank/DDBJ databases">
        <title>Annotation of Pediculus humanus corporis strain USDA.</title>
        <authorList>
            <person name="Kirkness E."/>
            <person name="Hannick L."/>
            <person name="Hass B."/>
            <person name="Bruggner R."/>
            <person name="Lawson D."/>
            <person name="Bidwell S."/>
            <person name="Joardar V."/>
            <person name="Caler E."/>
            <person name="Walenz B."/>
            <person name="Inman J."/>
            <person name="Schobel S."/>
            <person name="Galinsky K."/>
            <person name="Amedeo P."/>
            <person name="Strausberg R."/>
        </authorList>
    </citation>
    <scope>NUCLEOTIDE SEQUENCE</scope>
    <source>
        <strain evidence="2">USDA</strain>
    </source>
</reference>
<feature type="region of interest" description="Disordered" evidence="1">
    <location>
        <begin position="213"/>
        <end position="379"/>
    </location>
</feature>
<evidence type="ECO:0000313" key="3">
    <source>
        <dbReference type="EnsemblMetazoa" id="PHUM318980-PA"/>
    </source>
</evidence>
<feature type="region of interest" description="Disordered" evidence="1">
    <location>
        <begin position="1901"/>
        <end position="1936"/>
    </location>
</feature>
<feature type="compositionally biased region" description="Polar residues" evidence="1">
    <location>
        <begin position="1540"/>
        <end position="1552"/>
    </location>
</feature>
<gene>
    <name evidence="3" type="primary">8236073</name>
    <name evidence="2" type="ORF">Phum_PHUM318980</name>
</gene>
<accession>E0VMU2</accession>
<dbReference type="HOGENOM" id="CLU_235093_0_0_1"/>
<dbReference type="EMBL" id="DS235327">
    <property type="protein sequence ID" value="EEB14698.1"/>
    <property type="molecule type" value="Genomic_DNA"/>
</dbReference>
<dbReference type="VEuPathDB" id="VectorBase:PHUM318980"/>
<feature type="compositionally biased region" description="Polar residues" evidence="1">
    <location>
        <begin position="417"/>
        <end position="429"/>
    </location>
</feature>
<feature type="compositionally biased region" description="Polar residues" evidence="1">
    <location>
        <begin position="1579"/>
        <end position="1591"/>
    </location>
</feature>
<feature type="compositionally biased region" description="Polar residues" evidence="1">
    <location>
        <begin position="1020"/>
        <end position="1031"/>
    </location>
</feature>
<feature type="compositionally biased region" description="Basic and acidic residues" evidence="1">
    <location>
        <begin position="1129"/>
        <end position="1154"/>
    </location>
</feature>
<feature type="compositionally biased region" description="Basic and acidic residues" evidence="1">
    <location>
        <begin position="974"/>
        <end position="984"/>
    </location>
</feature>
<feature type="region of interest" description="Disordered" evidence="1">
    <location>
        <begin position="161"/>
        <end position="197"/>
    </location>
</feature>
<dbReference type="KEGG" id="phu:Phum_PHUM318980"/>